<dbReference type="InterPro" id="IPR051053">
    <property type="entry name" value="ECH/Chromodomain_protein"/>
</dbReference>
<dbReference type="Gene3D" id="3.30.300.220">
    <property type="match status" value="1"/>
</dbReference>
<dbReference type="SUPFAM" id="SSF52096">
    <property type="entry name" value="ClpP/crotonase"/>
    <property type="match status" value="1"/>
</dbReference>
<proteinExistence type="inferred from homology"/>
<evidence type="ECO:0008006" key="5">
    <source>
        <dbReference type="Google" id="ProtNLM"/>
    </source>
</evidence>
<evidence type="ECO:0000313" key="4">
    <source>
        <dbReference type="Proteomes" id="UP001430584"/>
    </source>
</evidence>
<dbReference type="PANTHER" id="PTHR43684:SF4">
    <property type="entry name" value="ENOYL-COA HYDRATASE_ISOMERASE FAMILY PROTEIN (AFU_ORTHOLOGUE AFUA_1G01890)"/>
    <property type="match status" value="1"/>
</dbReference>
<dbReference type="PANTHER" id="PTHR43684">
    <property type="match status" value="1"/>
</dbReference>
<dbReference type="CDD" id="cd06558">
    <property type="entry name" value="crotonase-like"/>
    <property type="match status" value="1"/>
</dbReference>
<gene>
    <name evidence="3" type="ORF">SLS55_002733</name>
</gene>
<reference evidence="3 4" key="1">
    <citation type="submission" date="2024-02" db="EMBL/GenBank/DDBJ databases">
        <title>De novo assembly and annotation of 12 fungi associated with fruit tree decline syndrome in Ontario, Canada.</title>
        <authorList>
            <person name="Sulman M."/>
            <person name="Ellouze W."/>
            <person name="Ilyukhin E."/>
        </authorList>
    </citation>
    <scope>NUCLEOTIDE SEQUENCE [LARGE SCALE GENOMIC DNA]</scope>
    <source>
        <strain evidence="3 4">FDS-637</strain>
    </source>
</reference>
<evidence type="ECO:0000313" key="3">
    <source>
        <dbReference type="EMBL" id="KAL0263751.1"/>
    </source>
</evidence>
<keyword evidence="4" id="KW-1185">Reference proteome</keyword>
<sequence length="107" mass="11746">MEQPIAVPASYETVPTKDIKVTHYPEGAETVTPVVVVTLNRPQKQNAFTLQMMHDFETVFPIFDVDERVKVVVITGAGKTFCAGADLEIGFPSGGAGRERTMDHRDP</sequence>
<dbReference type="InterPro" id="IPR001753">
    <property type="entry name" value="Enoyl-CoA_hydra/iso"/>
</dbReference>
<evidence type="ECO:0000256" key="1">
    <source>
        <dbReference type="ARBA" id="ARBA00005254"/>
    </source>
</evidence>
<comment type="caution">
    <text evidence="3">The sequence shown here is derived from an EMBL/GenBank/DDBJ whole genome shotgun (WGS) entry which is preliminary data.</text>
</comment>
<dbReference type="RefSeq" id="XP_066636780.1">
    <property type="nucleotide sequence ID" value="XM_066774213.1"/>
</dbReference>
<comment type="similarity">
    <text evidence="1">Belongs to the enoyl-CoA hydratase/isomerase family.</text>
</comment>
<evidence type="ECO:0000256" key="2">
    <source>
        <dbReference type="ARBA" id="ARBA00023026"/>
    </source>
</evidence>
<dbReference type="GeneID" id="92006818"/>
<dbReference type="Pfam" id="PF00378">
    <property type="entry name" value="ECH_1"/>
    <property type="match status" value="1"/>
</dbReference>
<dbReference type="InterPro" id="IPR029045">
    <property type="entry name" value="ClpP/crotonase-like_dom_sf"/>
</dbReference>
<accession>A0ABR3CVJ0</accession>
<organism evidence="3 4">
    <name type="scientific">Diplodia seriata</name>
    <dbReference type="NCBI Taxonomy" id="420778"/>
    <lineage>
        <taxon>Eukaryota</taxon>
        <taxon>Fungi</taxon>
        <taxon>Dikarya</taxon>
        <taxon>Ascomycota</taxon>
        <taxon>Pezizomycotina</taxon>
        <taxon>Dothideomycetes</taxon>
        <taxon>Dothideomycetes incertae sedis</taxon>
        <taxon>Botryosphaeriales</taxon>
        <taxon>Botryosphaeriaceae</taxon>
        <taxon>Diplodia</taxon>
    </lineage>
</organism>
<name>A0ABR3CVJ0_9PEZI</name>
<protein>
    <recommendedName>
        <fullName evidence="5">Enoyl-CoA hydratase</fullName>
    </recommendedName>
</protein>
<dbReference type="Proteomes" id="UP001430584">
    <property type="component" value="Unassembled WGS sequence"/>
</dbReference>
<dbReference type="EMBL" id="JAJVCZ030000002">
    <property type="protein sequence ID" value="KAL0263751.1"/>
    <property type="molecule type" value="Genomic_DNA"/>
</dbReference>
<keyword evidence="2" id="KW-0843">Virulence</keyword>